<dbReference type="AlphaFoldDB" id="A0A516H2I2"/>
<dbReference type="EMBL" id="CP041636">
    <property type="protein sequence ID" value="QDO97984.1"/>
    <property type="molecule type" value="Genomic_DNA"/>
</dbReference>
<proteinExistence type="inferred from homology"/>
<dbReference type="PROSITE" id="PS50895">
    <property type="entry name" value="SURF1"/>
    <property type="match status" value="1"/>
</dbReference>
<dbReference type="PANTHER" id="PTHR23427">
    <property type="entry name" value="SURFEIT LOCUS PROTEIN"/>
    <property type="match status" value="1"/>
</dbReference>
<keyword evidence="6" id="KW-1003">Cell membrane</keyword>
<feature type="transmembrane region" description="Helical" evidence="6">
    <location>
        <begin position="215"/>
        <end position="235"/>
    </location>
</feature>
<dbReference type="InterPro" id="IPR002994">
    <property type="entry name" value="Surf1/Shy1"/>
</dbReference>
<evidence type="ECO:0000256" key="2">
    <source>
        <dbReference type="ARBA" id="ARBA00007165"/>
    </source>
</evidence>
<evidence type="ECO:0000256" key="6">
    <source>
        <dbReference type="RuleBase" id="RU363076"/>
    </source>
</evidence>
<comment type="subcellular location">
    <subcellularLocation>
        <location evidence="6">Cell membrane</location>
        <topology evidence="6">Multi-pass membrane protein</topology>
    </subcellularLocation>
    <subcellularLocation>
        <location evidence="1">Membrane</location>
    </subcellularLocation>
</comment>
<evidence type="ECO:0000256" key="4">
    <source>
        <dbReference type="ARBA" id="ARBA00022989"/>
    </source>
</evidence>
<name>A0A516H2I2_9PROT</name>
<reference evidence="7 8" key="1">
    <citation type="submission" date="2019-07" db="EMBL/GenBank/DDBJ databases">
        <title>Genome sequencing for Ferrovibrio sp. K5.</title>
        <authorList>
            <person name="Park S.-J."/>
        </authorList>
    </citation>
    <scope>NUCLEOTIDE SEQUENCE [LARGE SCALE GENOMIC DNA]</scope>
    <source>
        <strain evidence="7 8">K5</strain>
    </source>
</reference>
<comment type="similarity">
    <text evidence="2 6">Belongs to the SURF1 family.</text>
</comment>
<evidence type="ECO:0000313" key="7">
    <source>
        <dbReference type="EMBL" id="QDO97984.1"/>
    </source>
</evidence>
<evidence type="ECO:0000256" key="1">
    <source>
        <dbReference type="ARBA" id="ARBA00004370"/>
    </source>
</evidence>
<accession>A0A516H2I2</accession>
<dbReference type="InterPro" id="IPR045214">
    <property type="entry name" value="Surf1/Surf4"/>
</dbReference>
<dbReference type="GO" id="GO:0005886">
    <property type="term" value="C:plasma membrane"/>
    <property type="evidence" value="ECO:0007669"/>
    <property type="project" value="UniProtKB-SubCell"/>
</dbReference>
<dbReference type="CDD" id="cd06662">
    <property type="entry name" value="SURF1"/>
    <property type="match status" value="1"/>
</dbReference>
<keyword evidence="8" id="KW-1185">Reference proteome</keyword>
<keyword evidence="5 6" id="KW-0472">Membrane</keyword>
<keyword evidence="4 6" id="KW-1133">Transmembrane helix</keyword>
<gene>
    <name evidence="7" type="ORF">FNB15_12205</name>
</gene>
<dbReference type="OrthoDB" id="6079986at2"/>
<dbReference type="Proteomes" id="UP000317496">
    <property type="component" value="Chromosome"/>
</dbReference>
<organism evidence="7 8">
    <name type="scientific">Ferrovibrio terrae</name>
    <dbReference type="NCBI Taxonomy" id="2594003"/>
    <lineage>
        <taxon>Bacteria</taxon>
        <taxon>Pseudomonadati</taxon>
        <taxon>Pseudomonadota</taxon>
        <taxon>Alphaproteobacteria</taxon>
        <taxon>Rhodospirillales</taxon>
        <taxon>Rhodospirillaceae</taxon>
        <taxon>Ferrovibrio</taxon>
    </lineage>
</organism>
<dbReference type="RefSeq" id="WP_144068965.1">
    <property type="nucleotide sequence ID" value="NZ_CP041636.1"/>
</dbReference>
<evidence type="ECO:0000256" key="5">
    <source>
        <dbReference type="ARBA" id="ARBA00023136"/>
    </source>
</evidence>
<dbReference type="PANTHER" id="PTHR23427:SF2">
    <property type="entry name" value="SURFEIT LOCUS PROTEIN 1"/>
    <property type="match status" value="1"/>
</dbReference>
<evidence type="ECO:0000256" key="3">
    <source>
        <dbReference type="ARBA" id="ARBA00022692"/>
    </source>
</evidence>
<evidence type="ECO:0000313" key="8">
    <source>
        <dbReference type="Proteomes" id="UP000317496"/>
    </source>
</evidence>
<keyword evidence="3 6" id="KW-0812">Transmembrane</keyword>
<protein>
    <recommendedName>
        <fullName evidence="6">SURF1-like protein</fullName>
    </recommendedName>
</protein>
<dbReference type="Pfam" id="PF02104">
    <property type="entry name" value="SURF1"/>
    <property type="match status" value="1"/>
</dbReference>
<dbReference type="KEGG" id="fer:FNB15_12205"/>
<sequence length="251" mass="27682">MSNPLKILGMRPALGPTLFTIPALILLLVLGTWQVQRLLWKLDLIESVEEGLKAPPVALPTGAVDAQAWHFRRVMVKGEFDHSREFHLLAHSERGNFGYHVITPLKRSDAPGSVLVSRGWIPADDKDPAKRVPGQVAGEVTITGVVHAPWGKGWFTPDNDLQRNLWYYGDAAGMLKVAGISDAPVLFVDADASVTVPGGWPRSGHTRLTFTNNHLAYAFTWYSGAVVLAVIYVLWHRRRAREGQKAGLDKP</sequence>
<feature type="transmembrane region" description="Helical" evidence="6">
    <location>
        <begin position="12"/>
        <end position="33"/>
    </location>
</feature>